<evidence type="ECO:0000313" key="7">
    <source>
        <dbReference type="Proteomes" id="UP000694240"/>
    </source>
</evidence>
<feature type="domain" description="AIG1-type G" evidence="5">
    <location>
        <begin position="24"/>
        <end position="231"/>
    </location>
</feature>
<dbReference type="PANTHER" id="PTHR10903:SF122">
    <property type="entry name" value="IMMUNE-ASSOCIATED NUCLEOTIDE-BINDING PROTEIN 11-RELATED"/>
    <property type="match status" value="1"/>
</dbReference>
<comment type="caution">
    <text evidence="6">The sequence shown here is derived from an EMBL/GenBank/DDBJ whole genome shotgun (WGS) entry which is preliminary data.</text>
</comment>
<dbReference type="PANTHER" id="PTHR10903">
    <property type="entry name" value="GTPASE, IMAP FAMILY MEMBER-RELATED"/>
    <property type="match status" value="1"/>
</dbReference>
<evidence type="ECO:0000256" key="3">
    <source>
        <dbReference type="ARBA" id="ARBA00023134"/>
    </source>
</evidence>
<dbReference type="Pfam" id="PF04548">
    <property type="entry name" value="AIG1"/>
    <property type="match status" value="1"/>
</dbReference>
<dbReference type="EMBL" id="JAEFBK010000011">
    <property type="protein sequence ID" value="KAG7552579.1"/>
    <property type="molecule type" value="Genomic_DNA"/>
</dbReference>
<organism evidence="6 7">
    <name type="scientific">Arabidopsis thaliana x Arabidopsis arenosa</name>
    <dbReference type="NCBI Taxonomy" id="1240361"/>
    <lineage>
        <taxon>Eukaryota</taxon>
        <taxon>Viridiplantae</taxon>
        <taxon>Streptophyta</taxon>
        <taxon>Embryophyta</taxon>
        <taxon>Tracheophyta</taxon>
        <taxon>Spermatophyta</taxon>
        <taxon>Magnoliopsida</taxon>
        <taxon>eudicotyledons</taxon>
        <taxon>Gunneridae</taxon>
        <taxon>Pentapetalae</taxon>
        <taxon>rosids</taxon>
        <taxon>malvids</taxon>
        <taxon>Brassicales</taxon>
        <taxon>Brassicaceae</taxon>
        <taxon>Camelineae</taxon>
        <taxon>Arabidopsis</taxon>
    </lineage>
</organism>
<comment type="similarity">
    <text evidence="1">Belongs to the TRAFAC class TrmE-Era-EngA-EngB-Septin-like GTPase superfamily. AIG1/Toc34/Toc159-like paraseptin GTPase family. IAN subfamily.</text>
</comment>
<protein>
    <submittedName>
        <fullName evidence="6">AIG1-type guanine nucleotide-binding (G) domain</fullName>
    </submittedName>
</protein>
<feature type="coiled-coil region" evidence="4">
    <location>
        <begin position="282"/>
        <end position="334"/>
    </location>
</feature>
<dbReference type="AlphaFoldDB" id="A0A8T1Z3X6"/>
<name>A0A8T1Z3X6_9BRAS</name>
<keyword evidence="4" id="KW-0175">Coiled coil</keyword>
<reference evidence="6 7" key="1">
    <citation type="submission" date="2020-12" db="EMBL/GenBank/DDBJ databases">
        <title>Concerted genomic and epigenomic changes stabilize Arabidopsis allopolyploids.</title>
        <authorList>
            <person name="Chen Z."/>
        </authorList>
    </citation>
    <scope>NUCLEOTIDE SEQUENCE [LARGE SCALE GENOMIC DNA]</scope>
    <source>
        <strain evidence="6">Allo738</strain>
        <tissue evidence="6">Leaf</tissue>
    </source>
</reference>
<keyword evidence="3" id="KW-0342">GTP-binding</keyword>
<dbReference type="GO" id="GO:0005525">
    <property type="term" value="F:GTP binding"/>
    <property type="evidence" value="ECO:0007669"/>
    <property type="project" value="UniProtKB-KW"/>
</dbReference>
<evidence type="ECO:0000313" key="6">
    <source>
        <dbReference type="EMBL" id="KAG7552579.1"/>
    </source>
</evidence>
<keyword evidence="2" id="KW-0547">Nucleotide-binding</keyword>
<dbReference type="CDD" id="cd01852">
    <property type="entry name" value="AIG1"/>
    <property type="match status" value="1"/>
</dbReference>
<dbReference type="PROSITE" id="PS51720">
    <property type="entry name" value="G_AIG1"/>
    <property type="match status" value="1"/>
</dbReference>
<dbReference type="InterPro" id="IPR006703">
    <property type="entry name" value="G_AIG1"/>
</dbReference>
<proteinExistence type="inferred from homology"/>
<evidence type="ECO:0000256" key="1">
    <source>
        <dbReference type="ARBA" id="ARBA00008535"/>
    </source>
</evidence>
<gene>
    <name evidence="6" type="ORF">ISN45_Aa06g031750</name>
</gene>
<sequence>MGGGLIADDFKTGHDDCYSDLPLKPARTLVLIGCSGNGKSATGNRLLRSEAFKSKAQAAAVTKECELKSAKQQNGQIINVIDTPGLFSLFPSNESTIREILKCSHLAKEGIDAVLMVFSLRSRLTEEEKSVPFVLKTLFGDAIVDYLIVVFTNEDSLIDNDATINDYLEDCPDFKEILAACNNRMVLFENRLRASKRKKAKQVQKLLDLVEEVERKNNKKPFLFDLSHETMESEAVVDEKAKRIRAMKGNYTEQGMSNWKEEEVNSPHHQLSQKVEKVIETTSFLEQKLNQEQNARLEAEKRAKKLHEESSEEIKNLKEKLERAEKELEKREKSCIIL</sequence>
<keyword evidence="7" id="KW-1185">Reference proteome</keyword>
<dbReference type="FunFam" id="3.40.50.300:FF:000840">
    <property type="entry name" value="Immune-associated nucleotide-binding protein 9"/>
    <property type="match status" value="1"/>
</dbReference>
<evidence type="ECO:0000256" key="2">
    <source>
        <dbReference type="ARBA" id="ARBA00022741"/>
    </source>
</evidence>
<dbReference type="InterPro" id="IPR045058">
    <property type="entry name" value="GIMA/IAN/Toc"/>
</dbReference>
<evidence type="ECO:0000259" key="5">
    <source>
        <dbReference type="PROSITE" id="PS51720"/>
    </source>
</evidence>
<dbReference type="Proteomes" id="UP000694240">
    <property type="component" value="Chromosome 11"/>
</dbReference>
<accession>A0A8T1Z3X6</accession>
<evidence type="ECO:0000256" key="4">
    <source>
        <dbReference type="SAM" id="Coils"/>
    </source>
</evidence>